<reference evidence="7 8" key="1">
    <citation type="submission" date="2012-02" db="EMBL/GenBank/DDBJ databases">
        <title>Whole genome shotgun sequence of Gordonia sputi NBRC 100414.</title>
        <authorList>
            <person name="Yoshida I."/>
            <person name="Hosoyama A."/>
            <person name="Tsuchikane K."/>
            <person name="Katsumata H."/>
            <person name="Yamazaki S."/>
            <person name="Fujita N."/>
        </authorList>
    </citation>
    <scope>NUCLEOTIDE SEQUENCE [LARGE SCALE GENOMIC DNA]</scope>
    <source>
        <strain evidence="7 8">NBRC 100414</strain>
    </source>
</reference>
<evidence type="ECO:0000259" key="6">
    <source>
        <dbReference type="PROSITE" id="PS50977"/>
    </source>
</evidence>
<dbReference type="AlphaFoldDB" id="H5U7L4"/>
<feature type="compositionally biased region" description="Basic and acidic residues" evidence="5">
    <location>
        <begin position="1"/>
        <end position="17"/>
    </location>
</feature>
<dbReference type="eggNOG" id="COG1309">
    <property type="taxonomic scope" value="Bacteria"/>
</dbReference>
<dbReference type="Gene3D" id="1.10.357.10">
    <property type="entry name" value="Tetracycline Repressor, domain 2"/>
    <property type="match status" value="1"/>
</dbReference>
<dbReference type="Proteomes" id="UP000005845">
    <property type="component" value="Unassembled WGS sequence"/>
</dbReference>
<dbReference type="EMBL" id="BAFC01000150">
    <property type="protein sequence ID" value="GAB41722.1"/>
    <property type="molecule type" value="Genomic_DNA"/>
</dbReference>
<keyword evidence="8" id="KW-1185">Reference proteome</keyword>
<comment type="caution">
    <text evidence="7">The sequence shown here is derived from an EMBL/GenBank/DDBJ whole genome shotgun (WGS) entry which is preliminary data.</text>
</comment>
<dbReference type="InterPro" id="IPR001647">
    <property type="entry name" value="HTH_TetR"/>
</dbReference>
<sequence length="228" mass="24084">MAGESVARESGARESGARESGAAESVAGVDGAASENGPRRTLSRRPARADAARNYDKLIAAAADLFHAEGVDVALDKVAAEAGVGIGTLYRHFPNRAALIEATFRSYSDSIIADGWRLLESGPADVALAGVFEAYMSTASTKRGMKEAILAAVGDEAPVFSEARDQSRELMAATLEKGQREGVFREDIEPSDISRLVGGLSMTCVAEDTPETRRRMVGLVLDGLRPRG</sequence>
<dbReference type="RefSeq" id="WP_005209519.1">
    <property type="nucleotide sequence ID" value="NZ_BAFC01000150.1"/>
</dbReference>
<dbReference type="PROSITE" id="PS50977">
    <property type="entry name" value="HTH_TETR_2"/>
    <property type="match status" value="1"/>
</dbReference>
<dbReference type="GO" id="GO:0003700">
    <property type="term" value="F:DNA-binding transcription factor activity"/>
    <property type="evidence" value="ECO:0007669"/>
    <property type="project" value="TreeGrafter"/>
</dbReference>
<accession>H5U7L4</accession>
<dbReference type="GO" id="GO:0000976">
    <property type="term" value="F:transcription cis-regulatory region binding"/>
    <property type="evidence" value="ECO:0007669"/>
    <property type="project" value="TreeGrafter"/>
</dbReference>
<evidence type="ECO:0000256" key="3">
    <source>
        <dbReference type="ARBA" id="ARBA00023163"/>
    </source>
</evidence>
<dbReference type="PANTHER" id="PTHR30055:SF234">
    <property type="entry name" value="HTH-TYPE TRANSCRIPTIONAL REGULATOR BETI"/>
    <property type="match status" value="1"/>
</dbReference>
<dbReference type="Pfam" id="PF21597">
    <property type="entry name" value="TetR_C_43"/>
    <property type="match status" value="1"/>
</dbReference>
<proteinExistence type="predicted"/>
<feature type="DNA-binding region" description="H-T-H motif" evidence="4">
    <location>
        <begin position="74"/>
        <end position="93"/>
    </location>
</feature>
<evidence type="ECO:0000313" key="7">
    <source>
        <dbReference type="EMBL" id="GAB41722.1"/>
    </source>
</evidence>
<protein>
    <submittedName>
        <fullName evidence="7">Putative TetR family transcriptional regulator</fullName>
    </submittedName>
</protein>
<dbReference type="PANTHER" id="PTHR30055">
    <property type="entry name" value="HTH-TYPE TRANSCRIPTIONAL REGULATOR RUTR"/>
    <property type="match status" value="1"/>
</dbReference>
<keyword evidence="2 4" id="KW-0238">DNA-binding</keyword>
<evidence type="ECO:0000256" key="4">
    <source>
        <dbReference type="PROSITE-ProRule" id="PRU00335"/>
    </source>
</evidence>
<organism evidence="7 8">
    <name type="scientific">Gordonia sputi NBRC 100414</name>
    <dbReference type="NCBI Taxonomy" id="1089453"/>
    <lineage>
        <taxon>Bacteria</taxon>
        <taxon>Bacillati</taxon>
        <taxon>Actinomycetota</taxon>
        <taxon>Actinomycetes</taxon>
        <taxon>Mycobacteriales</taxon>
        <taxon>Gordoniaceae</taxon>
        <taxon>Gordonia</taxon>
    </lineage>
</organism>
<evidence type="ECO:0000313" key="8">
    <source>
        <dbReference type="Proteomes" id="UP000005845"/>
    </source>
</evidence>
<dbReference type="SUPFAM" id="SSF46689">
    <property type="entry name" value="Homeodomain-like"/>
    <property type="match status" value="1"/>
</dbReference>
<dbReference type="SUPFAM" id="SSF48498">
    <property type="entry name" value="Tetracyclin repressor-like, C-terminal domain"/>
    <property type="match status" value="1"/>
</dbReference>
<dbReference type="InterPro" id="IPR049445">
    <property type="entry name" value="TetR_SbtR-like_C"/>
</dbReference>
<feature type="region of interest" description="Disordered" evidence="5">
    <location>
        <begin position="1"/>
        <end position="48"/>
    </location>
</feature>
<dbReference type="InterPro" id="IPR036271">
    <property type="entry name" value="Tet_transcr_reg_TetR-rel_C_sf"/>
</dbReference>
<dbReference type="PRINTS" id="PR00455">
    <property type="entry name" value="HTHTETR"/>
</dbReference>
<keyword evidence="3" id="KW-0804">Transcription</keyword>
<evidence type="ECO:0000256" key="2">
    <source>
        <dbReference type="ARBA" id="ARBA00023125"/>
    </source>
</evidence>
<feature type="domain" description="HTH tetR-type" evidence="6">
    <location>
        <begin position="52"/>
        <end position="111"/>
    </location>
</feature>
<dbReference type="InterPro" id="IPR050109">
    <property type="entry name" value="HTH-type_TetR-like_transc_reg"/>
</dbReference>
<evidence type="ECO:0000256" key="5">
    <source>
        <dbReference type="SAM" id="MobiDB-lite"/>
    </source>
</evidence>
<gene>
    <name evidence="7" type="ORF">GOSPT_152_00210</name>
</gene>
<name>H5U7L4_9ACTN</name>
<dbReference type="Pfam" id="PF00440">
    <property type="entry name" value="TetR_N"/>
    <property type="match status" value="1"/>
</dbReference>
<evidence type="ECO:0000256" key="1">
    <source>
        <dbReference type="ARBA" id="ARBA00023015"/>
    </source>
</evidence>
<dbReference type="InterPro" id="IPR009057">
    <property type="entry name" value="Homeodomain-like_sf"/>
</dbReference>
<keyword evidence="1" id="KW-0805">Transcription regulation</keyword>